<feature type="compositionally biased region" description="Basic residues" evidence="5">
    <location>
        <begin position="1328"/>
        <end position="1338"/>
    </location>
</feature>
<accession>A0AAW1UVZ4</accession>
<keyword evidence="8" id="KW-1185">Reference proteome</keyword>
<feature type="compositionally biased region" description="Basic and acidic residues" evidence="5">
    <location>
        <begin position="1106"/>
        <end position="1122"/>
    </location>
</feature>
<feature type="region of interest" description="Disordered" evidence="5">
    <location>
        <begin position="1414"/>
        <end position="1524"/>
    </location>
</feature>
<feature type="compositionally biased region" description="Polar residues" evidence="5">
    <location>
        <begin position="2610"/>
        <end position="2620"/>
    </location>
</feature>
<feature type="compositionally biased region" description="Basic and acidic residues" evidence="5">
    <location>
        <begin position="938"/>
        <end position="955"/>
    </location>
</feature>
<feature type="compositionally biased region" description="Basic and acidic residues" evidence="5">
    <location>
        <begin position="464"/>
        <end position="479"/>
    </location>
</feature>
<dbReference type="SUPFAM" id="SSF57903">
    <property type="entry name" value="FYVE/PHD zinc finger"/>
    <property type="match status" value="1"/>
</dbReference>
<feature type="compositionally biased region" description="Acidic residues" evidence="5">
    <location>
        <begin position="1486"/>
        <end position="1497"/>
    </location>
</feature>
<dbReference type="SMART" id="SM00249">
    <property type="entry name" value="PHD"/>
    <property type="match status" value="1"/>
</dbReference>
<feature type="compositionally biased region" description="Low complexity" evidence="5">
    <location>
        <begin position="2542"/>
        <end position="2552"/>
    </location>
</feature>
<keyword evidence="1" id="KW-0479">Metal-binding</keyword>
<organism evidence="7 8">
    <name type="scientific">Henosepilachna vigintioctopunctata</name>
    <dbReference type="NCBI Taxonomy" id="420089"/>
    <lineage>
        <taxon>Eukaryota</taxon>
        <taxon>Metazoa</taxon>
        <taxon>Ecdysozoa</taxon>
        <taxon>Arthropoda</taxon>
        <taxon>Hexapoda</taxon>
        <taxon>Insecta</taxon>
        <taxon>Pterygota</taxon>
        <taxon>Neoptera</taxon>
        <taxon>Endopterygota</taxon>
        <taxon>Coleoptera</taxon>
        <taxon>Polyphaga</taxon>
        <taxon>Cucujiformia</taxon>
        <taxon>Coccinelloidea</taxon>
        <taxon>Coccinellidae</taxon>
        <taxon>Epilachninae</taxon>
        <taxon>Epilachnini</taxon>
        <taxon>Henosepilachna</taxon>
    </lineage>
</organism>
<reference evidence="7 8" key="1">
    <citation type="submission" date="2023-03" db="EMBL/GenBank/DDBJ databases">
        <title>Genome insight into feeding habits of ladybird beetles.</title>
        <authorList>
            <person name="Li H.-S."/>
            <person name="Huang Y.-H."/>
            <person name="Pang H."/>
        </authorList>
    </citation>
    <scope>NUCLEOTIDE SEQUENCE [LARGE SCALE GENOMIC DNA]</scope>
    <source>
        <strain evidence="7">SYSU_2023b</strain>
        <tissue evidence="7">Whole body</tissue>
    </source>
</reference>
<feature type="compositionally biased region" description="Basic residues" evidence="5">
    <location>
        <begin position="1807"/>
        <end position="1820"/>
    </location>
</feature>
<feature type="compositionally biased region" description="Basic residues" evidence="5">
    <location>
        <begin position="1753"/>
        <end position="1763"/>
    </location>
</feature>
<dbReference type="InterPro" id="IPR011011">
    <property type="entry name" value="Znf_FYVE_PHD"/>
</dbReference>
<evidence type="ECO:0000313" key="8">
    <source>
        <dbReference type="Proteomes" id="UP001431783"/>
    </source>
</evidence>
<feature type="compositionally biased region" description="Polar residues" evidence="5">
    <location>
        <begin position="2640"/>
        <end position="2652"/>
    </location>
</feature>
<feature type="compositionally biased region" description="Basic and acidic residues" evidence="5">
    <location>
        <begin position="1725"/>
        <end position="1736"/>
    </location>
</feature>
<feature type="compositionally biased region" description="Basic and acidic residues" evidence="5">
    <location>
        <begin position="1427"/>
        <end position="1446"/>
    </location>
</feature>
<dbReference type="PANTHER" id="PTHR14296">
    <property type="entry name" value="REMODELING AND SPACING FACTOR 1"/>
    <property type="match status" value="1"/>
</dbReference>
<dbReference type="CDD" id="cd15543">
    <property type="entry name" value="PHD_RSF1"/>
    <property type="match status" value="1"/>
</dbReference>
<feature type="compositionally biased region" description="Acidic residues" evidence="5">
    <location>
        <begin position="1937"/>
        <end position="1968"/>
    </location>
</feature>
<sequence>MASEAEASCESDPNFAIICAFMEKFGELCGIPSIDFVDLQQMLENNQEVSPELMNLHIKLLRKTKKNVTVERWERALVNMCHNFSSKDAWEIERFGYKKTRLTIKLRALKELLEMQFDFNTKFKNEVNKMTSEDLRSQPLGRDKLGRAYWFQTDNNYQIRIYKEDPDEETWNLIAKDRDGLLSLMTELSDGDSKLSSDSACNEDSNSLLEKPLIDTGQNDISLENKEKEVVMPQKDDEKITSNISSNFDLPSKTLTFDDNKKLNNSNATAEKSVIIEQVCPQKSVQDLTQKEIIKPKEEEVTEVRRPMLRIKSLSELMEKPKEPPPPRFLADLPELTIIKKPKLDLSEITIVRKPKTQQSMRTSQVSSAIESPLMIIRGNGSGRENKCGNEFQRKSIEDPIMLISGNHLSRYYQTDNFCDKVLENKDKLINDKMCNDLFIGDEIEEPVMYISGRGSGEECQTGNKDDASNVNKSDDKFENSNSCSLTSQEGIVETTKQVPGSPPSNIKLGTIIDSKTDSKSFVLKSPSKKSRWDQKEMQGTEMEEKEENHFSPKKMTFFFGPGSLNVKPNATLNATSSDIEIDVSEKHNVVSDKIFDETKNSIKDAVKDLNEDNEVPQISESVEEIETTLHGSDLNMEEKNNSTNSGTIPSDNLLEPKECNIDKHVDASVNLESDPEGGTQNHSVFNAVNEKETIQVECNKNQFTNLINESKEETKSTNECVGDSIKGNLENESFADTTTEGVQNEIKEKEEKQNKQTVANQNVVEHNQCIKEVPVQSALMLTSEENKCTPTETKQKNLHHLQHDSEDKSHSYIEPSESICKETKADEISEAKSPKEMHSGITNNDITEATIPTIPESIEGIEINKDNVPRGIKSIPVTLNKSPNSPKLEDSEVTSNSISKCNLEIVTTNTTSQEKDLDFKESVDHKINQSPLNNENLSDKQTEKQFDEKQVKPNDESEAVKFSDHVVSVDSCQNDSTVDEQMIENKREENIVDKKVESISEQSTAGQTFIKNAIDHKLEIPIKEQTLKPEVISEVDLKEIVIKTDKSLKQDESLKSKANSEVGINKKVQQTDDESFKQERGDSSEINELHKDVETVEPVMESIDQVDKIKESKENTKDFTPGKKRRGRKVPSDAKKSNSENISESTELTVVRPVRQTRQTRATVVEAPPLHSAKGRGKKKATPQTIRSDDTESTDSPIPLESVTVNDVDSNSAAADNTETDPLAVSEEDVNNRDQPMTSITSFSFDYDPSSPVSQLPVGRKNLRKRGRECLENKPEAGETLGKRAKIKGKRNVDLSLRKSVEEKRQKEVGNVSSDDNESVESPIKKKETKMKKKGTPKKNSETPLLSDSDNSSQKLTTKKNISKKRNARLLKNLGVKEEDLSAIADSPAPVRQSRRLAQIKIKEDAAIRRKIEEDDLTTIKKKKKKEDDKDFKGGKRKRFEEEVKPAPTPPMVEKKKRKKKKHNKISIGWNTSSEDSENSGKEDEVSEYEYEEPHEEEPLQFKSDHEFSPESDLEGDELPHKRARTARKDELGDGDVDEEFPCQKCGKSDHPEWILLCDKCDNGWHCSCLRPALFVIPEGDWFCPTCQHEKLLEKLNEKLVEFDKLLVKKEMEDRRKERLAYVGISLNNVLPAKDKKDKVFHNSSGSSVNGSESESVSDSADGSDSDEPIYQLRQRRQAHSYKFQDYDDLINSALQEEPPIPVEKTHTLGRGKDIATIVNAAKEEEERNAERNGFEDLPPVVPKDISDSKKKALSYRKRPKRLNNLEVNSDDDADDSDEDFKGSNSDESEEDDFEEDSEDSFVGRKSSRPVRRSTRARTTRYDADFINDDSDDPGRKKKKKKTFFDDSESESDDWRGRKKKQRKISPHKKSKKKKKRSDDSDLENYRKKKPKIKYGIDSDDTKGRRTRGKRTSYLDTLGSDSEEEALKKKSKDKSEDDEYVAEDEDKESDDEFDAEIEKDSEEDRETQEDTKTNSDSKNSDSEEESSQVIKKLKIKKRAIIDSEEEEENTTEIPQKITKEEAIEKSQINNVEKPEINSGEFNKPEEPDKSDQVVPKKTDELVPAETQKYIPVKNDMPIQEKSEIIRELEKKALEKPPSVVVPMLNVEKLKACGITLTKVSKDKLDCSLNTDDVKSPSNLMEIGVKPIVSSLIQKNIENLVPLTVERIERDLESPKNSEVKEMMSDVERPNKLLPLTTTEIRTNLIKEEFCSAPSLDETKNFVKSPFSIMSNRKLGDNSLKKFRTGRFFNMRTPQEPMLGSSVCLGMNNDDNDELSEPPGVALPLFSDIGSSNTHSIPKSSIMSHIPRNCTPPPISLNRAIPSTTHGSMISQLPTPVNVSSGSTYPAVLNNPAGLNSHIRLHHPVEALGPTSVSNIPINSNSPISGPAAPNIPVAVNMPLVHRSKSATPPTSVSPEGTPKKRRGRGKGKKTLAAEAAAAAAAAGHPLPEPNKTSPNKSLAPNIEIASPPQPFSQSQPAPSVITRMLQTSPGKGAFPVGRIRPKQFAMMPDVDNENEGSRSAESLNESSHKDVPPAHPPRTGHPPGHYGTPVPSQYPQNYYQKESGPPHSYHHQRPVQPAIHSYSQHPTPTTNDPSSLNSSALNHPPMNATPMNQPPINQTSINQPPISQPIINQSPLNPPSISQAPINLSASTPPPMTQYPNAAPASKQPYDAMTHRPPYGSTNPGYGYDYNAGAQPAAINSGEVLHTSYENTTAYSEQYDNSGASLDPNIKNIEDEPSGEFGGLVSYFSSQHEDDLDT</sequence>
<feature type="compositionally biased region" description="Polar residues" evidence="5">
    <location>
        <begin position="480"/>
        <end position="499"/>
    </location>
</feature>
<feature type="region of interest" description="Disordered" evidence="5">
    <location>
        <begin position="524"/>
        <end position="550"/>
    </location>
</feature>
<dbReference type="Gene3D" id="3.30.40.10">
    <property type="entry name" value="Zinc/RING finger domain, C3HC4 (zinc finger)"/>
    <property type="match status" value="1"/>
</dbReference>
<dbReference type="EMBL" id="JARQZJ010000093">
    <property type="protein sequence ID" value="KAK9884658.1"/>
    <property type="molecule type" value="Genomic_DNA"/>
</dbReference>
<keyword evidence="3" id="KW-0862">Zinc</keyword>
<evidence type="ECO:0000256" key="3">
    <source>
        <dbReference type="ARBA" id="ARBA00022833"/>
    </source>
</evidence>
<evidence type="ECO:0000256" key="5">
    <source>
        <dbReference type="SAM" id="MobiDB-lite"/>
    </source>
</evidence>
<feature type="compositionally biased region" description="Low complexity" evidence="5">
    <location>
        <begin position="1150"/>
        <end position="1166"/>
    </location>
</feature>
<proteinExistence type="predicted"/>
<feature type="compositionally biased region" description="Low complexity" evidence="5">
    <location>
        <begin position="2621"/>
        <end position="2636"/>
    </location>
</feature>
<feature type="compositionally biased region" description="Acidic residues" evidence="5">
    <location>
        <begin position="1770"/>
        <end position="1780"/>
    </location>
</feature>
<dbReference type="InterPro" id="IPR013083">
    <property type="entry name" value="Znf_RING/FYVE/PHD"/>
</dbReference>
<feature type="region of interest" description="Disordered" evidence="5">
    <location>
        <begin position="2509"/>
        <end position="2679"/>
    </location>
</feature>
<dbReference type="Pfam" id="PF00628">
    <property type="entry name" value="PHD"/>
    <property type="match status" value="1"/>
</dbReference>
<feature type="compositionally biased region" description="Polar residues" evidence="5">
    <location>
        <begin position="2582"/>
        <end position="2602"/>
    </location>
</feature>
<feature type="compositionally biased region" description="Polar residues" evidence="5">
    <location>
        <begin position="1234"/>
        <end position="1245"/>
    </location>
</feature>
<dbReference type="CDD" id="cd22541">
    <property type="entry name" value="SP5_N"/>
    <property type="match status" value="1"/>
</dbReference>
<dbReference type="InterPro" id="IPR019787">
    <property type="entry name" value="Znf_PHD-finger"/>
</dbReference>
<feature type="compositionally biased region" description="Polar residues" evidence="5">
    <location>
        <begin position="1140"/>
        <end position="1149"/>
    </location>
</feature>
<feature type="compositionally biased region" description="Basic residues" evidence="5">
    <location>
        <begin position="1858"/>
        <end position="1877"/>
    </location>
</feature>
<feature type="region of interest" description="Disordered" evidence="5">
    <location>
        <begin position="453"/>
        <end position="511"/>
    </location>
</feature>
<evidence type="ECO:0000259" key="6">
    <source>
        <dbReference type="PROSITE" id="PS50016"/>
    </source>
</evidence>
<dbReference type="PANTHER" id="PTHR14296:SF16">
    <property type="entry name" value="REMODELING AND SPACING FACTOR 1"/>
    <property type="match status" value="1"/>
</dbReference>
<feature type="compositionally biased region" description="Basic and acidic residues" evidence="5">
    <location>
        <begin position="1969"/>
        <end position="1982"/>
    </location>
</feature>
<feature type="region of interest" description="Disordered" evidence="5">
    <location>
        <begin position="631"/>
        <end position="656"/>
    </location>
</feature>
<dbReference type="PROSITE" id="PS01359">
    <property type="entry name" value="ZF_PHD_1"/>
    <property type="match status" value="1"/>
</dbReference>
<feature type="compositionally biased region" description="Low complexity" evidence="5">
    <location>
        <begin position="1644"/>
        <end position="1662"/>
    </location>
</feature>
<feature type="compositionally biased region" description="Basic and acidic residues" evidence="5">
    <location>
        <begin position="1075"/>
        <end position="1095"/>
    </location>
</feature>
<feature type="region of interest" description="Disordered" evidence="5">
    <location>
        <begin position="2403"/>
        <end position="2478"/>
    </location>
</feature>
<dbReference type="InterPro" id="IPR028938">
    <property type="entry name" value="Rsf1-like"/>
</dbReference>
<feature type="compositionally biased region" description="Basic and acidic residues" evidence="5">
    <location>
        <begin position="1878"/>
        <end position="1887"/>
    </location>
</feature>
<feature type="compositionally biased region" description="Basic residues" evidence="5">
    <location>
        <begin position="1456"/>
        <end position="1466"/>
    </location>
</feature>
<comment type="caution">
    <text evidence="7">The sequence shown here is derived from an EMBL/GenBank/DDBJ whole genome shotgun (WGS) entry which is preliminary data.</text>
</comment>
<feature type="compositionally biased region" description="Polar residues" evidence="5">
    <location>
        <begin position="1343"/>
        <end position="1357"/>
    </location>
</feature>
<feature type="compositionally biased region" description="Basic residues" evidence="5">
    <location>
        <begin position="2420"/>
        <end position="2430"/>
    </location>
</feature>
<dbReference type="GO" id="GO:0008270">
    <property type="term" value="F:zinc ion binding"/>
    <property type="evidence" value="ECO:0007669"/>
    <property type="project" value="UniProtKB-KW"/>
</dbReference>
<feature type="compositionally biased region" description="Polar residues" evidence="5">
    <location>
        <begin position="2406"/>
        <end position="2415"/>
    </location>
</feature>
<dbReference type="Proteomes" id="UP001431783">
    <property type="component" value="Unassembled WGS sequence"/>
</dbReference>
<feature type="compositionally biased region" description="Basic and acidic residues" evidence="5">
    <location>
        <begin position="1269"/>
        <end position="1278"/>
    </location>
</feature>
<name>A0AAW1UVZ4_9CUCU</name>
<feature type="region of interest" description="Disordered" evidence="5">
    <location>
        <begin position="928"/>
        <end position="955"/>
    </location>
</feature>
<evidence type="ECO:0000256" key="1">
    <source>
        <dbReference type="ARBA" id="ARBA00022723"/>
    </source>
</evidence>
<dbReference type="PROSITE" id="PS50016">
    <property type="entry name" value="ZF_PHD_2"/>
    <property type="match status" value="1"/>
</dbReference>
<dbReference type="InterPro" id="IPR001965">
    <property type="entry name" value="Znf_PHD"/>
</dbReference>
<feature type="region of interest" description="Disordered" evidence="5">
    <location>
        <begin position="1639"/>
        <end position="1668"/>
    </location>
</feature>
<feature type="compositionally biased region" description="Basic and acidic residues" evidence="5">
    <location>
        <begin position="1896"/>
        <end position="1905"/>
    </location>
</feature>
<feature type="region of interest" description="Disordered" evidence="5">
    <location>
        <begin position="877"/>
        <end position="897"/>
    </location>
</feature>
<feature type="domain" description="PHD-type" evidence="6">
    <location>
        <begin position="1541"/>
        <end position="1591"/>
    </location>
</feature>
<feature type="region of interest" description="Disordered" evidence="5">
    <location>
        <begin position="2720"/>
        <end position="2759"/>
    </location>
</feature>
<dbReference type="InterPro" id="IPR019786">
    <property type="entry name" value="Zinc_finger_PHD-type_CS"/>
</dbReference>
<feature type="compositionally biased region" description="Polar residues" evidence="5">
    <location>
        <begin position="642"/>
        <end position="651"/>
    </location>
</feature>
<feature type="compositionally biased region" description="Basic and acidic residues" evidence="5">
    <location>
        <begin position="2043"/>
        <end position="2058"/>
    </location>
</feature>
<feature type="region of interest" description="Disordered" evidence="5">
    <location>
        <begin position="1055"/>
        <end position="1368"/>
    </location>
</feature>
<dbReference type="GO" id="GO:0006355">
    <property type="term" value="P:regulation of DNA-templated transcription"/>
    <property type="evidence" value="ECO:0007669"/>
    <property type="project" value="InterPro"/>
</dbReference>
<feature type="compositionally biased region" description="Basic and acidic residues" evidence="5">
    <location>
        <begin position="1498"/>
        <end position="1510"/>
    </location>
</feature>
<feature type="compositionally biased region" description="Basic residues" evidence="5">
    <location>
        <begin position="1358"/>
        <end position="1368"/>
    </location>
</feature>
<dbReference type="GO" id="GO:0031213">
    <property type="term" value="C:RSF complex"/>
    <property type="evidence" value="ECO:0007669"/>
    <property type="project" value="InterPro"/>
</dbReference>
<protein>
    <recommendedName>
        <fullName evidence="6">PHD-type domain-containing protein</fullName>
    </recommendedName>
</protein>
<evidence type="ECO:0000256" key="2">
    <source>
        <dbReference type="ARBA" id="ARBA00022771"/>
    </source>
</evidence>
<feature type="region of interest" description="Disordered" evidence="5">
    <location>
        <begin position="1725"/>
        <end position="2058"/>
    </location>
</feature>
<gene>
    <name evidence="7" type="ORF">WA026_007501</name>
</gene>
<feature type="compositionally biased region" description="Basic and acidic residues" evidence="5">
    <location>
        <begin position="1292"/>
        <end position="1309"/>
    </location>
</feature>
<evidence type="ECO:0000313" key="7">
    <source>
        <dbReference type="EMBL" id="KAK9884658.1"/>
    </source>
</evidence>
<keyword evidence="2 4" id="KW-0863">Zinc-finger</keyword>
<feature type="compositionally biased region" description="Polar residues" evidence="5">
    <location>
        <begin position="1204"/>
        <end position="1218"/>
    </location>
</feature>
<evidence type="ECO:0000256" key="4">
    <source>
        <dbReference type="PROSITE-ProRule" id="PRU00146"/>
    </source>
</evidence>
<feature type="compositionally biased region" description="Acidic residues" evidence="5">
    <location>
        <begin position="1788"/>
        <end position="1801"/>
    </location>
</feature>
<feature type="compositionally biased region" description="Low complexity" evidence="5">
    <location>
        <begin position="2433"/>
        <end position="2443"/>
    </location>
</feature>